<feature type="zinc finger region" description="C3H1-type" evidence="1">
    <location>
        <begin position="119"/>
        <end position="146"/>
    </location>
</feature>
<reference evidence="5 6" key="2">
    <citation type="submission" date="2024-05" db="EMBL/GenBank/DDBJ databases">
        <authorList>
            <person name="Chen Y."/>
            <person name="Shah S."/>
            <person name="Dougan E. K."/>
            <person name="Thang M."/>
            <person name="Chan C."/>
        </authorList>
    </citation>
    <scope>NUCLEOTIDE SEQUENCE [LARGE SCALE GENOMIC DNA]</scope>
</reference>
<dbReference type="EMBL" id="CAMXCT020002121">
    <property type="protein sequence ID" value="CAL1149211.1"/>
    <property type="molecule type" value="Genomic_DNA"/>
</dbReference>
<evidence type="ECO:0000313" key="4">
    <source>
        <dbReference type="EMBL" id="CAI3995836.1"/>
    </source>
</evidence>
<feature type="region of interest" description="Disordered" evidence="2">
    <location>
        <begin position="71"/>
        <end position="97"/>
    </location>
</feature>
<keyword evidence="1" id="KW-0863">Zinc-finger</keyword>
<dbReference type="InterPro" id="IPR000571">
    <property type="entry name" value="Znf_CCCH"/>
</dbReference>
<dbReference type="EMBL" id="CAMXCT030002121">
    <property type="protein sequence ID" value="CAL4783148.1"/>
    <property type="molecule type" value="Genomic_DNA"/>
</dbReference>
<sequence>MDPQLQCLYRRTFITVEEPNELIAVKRAKSLPPERRAISDEATEAQVKESELADYVARLAGNAAHFFGQRSNRQQVAEVHSETKADATDSDSLDPTAHTAPIAHAAQELASRGSLGHPDVCRRPCVYFKSGSCEHGSSCGFCHMEHTLRLPKLDKKQRELIKSLNKTEVLLIMLRYLRWVAVKQGFELQATEILKLVEHEVLVGQDQAEANRANIPEKMFSRLHKTLIRMHFAGIVGLASKEQIGSKLRQDLADALERLFLSTAIDHLIKDASGGGTTSEREPGPVPCEDMLREDGQTISLHSFILVPMPPRLALGGIGNKMKEHKAAETEEFEEYRRRCHLETEHQELQQEMLGLCEELASANRLAETACEEQLRRSHKALRSLEATVESSTSNPRPSLPREPFQGEEFVSTPTFGNRKSR</sequence>
<comment type="caution">
    <text evidence="4">The sequence shown here is derived from an EMBL/GenBank/DDBJ whole genome shotgun (WGS) entry which is preliminary data.</text>
</comment>
<evidence type="ECO:0000256" key="2">
    <source>
        <dbReference type="SAM" id="MobiDB-lite"/>
    </source>
</evidence>
<name>A0A9P1CQX4_9DINO</name>
<dbReference type="PROSITE" id="PS50103">
    <property type="entry name" value="ZF_C3H1"/>
    <property type="match status" value="1"/>
</dbReference>
<dbReference type="Proteomes" id="UP001152797">
    <property type="component" value="Unassembled WGS sequence"/>
</dbReference>
<feature type="region of interest" description="Disordered" evidence="2">
    <location>
        <begin position="382"/>
        <end position="422"/>
    </location>
</feature>
<protein>
    <submittedName>
        <fullName evidence="5">C3H1-type domain-containing protein</fullName>
    </submittedName>
</protein>
<reference evidence="4" key="1">
    <citation type="submission" date="2022-10" db="EMBL/GenBank/DDBJ databases">
        <authorList>
            <person name="Chen Y."/>
            <person name="Dougan E. K."/>
            <person name="Chan C."/>
            <person name="Rhodes N."/>
            <person name="Thang M."/>
        </authorList>
    </citation>
    <scope>NUCLEOTIDE SEQUENCE</scope>
</reference>
<feature type="compositionally biased region" description="Polar residues" evidence="2">
    <location>
        <begin position="412"/>
        <end position="422"/>
    </location>
</feature>
<evidence type="ECO:0000313" key="5">
    <source>
        <dbReference type="EMBL" id="CAL4783148.1"/>
    </source>
</evidence>
<keyword evidence="1" id="KW-0862">Zinc</keyword>
<evidence type="ECO:0000256" key="1">
    <source>
        <dbReference type="PROSITE-ProRule" id="PRU00723"/>
    </source>
</evidence>
<keyword evidence="6" id="KW-1185">Reference proteome</keyword>
<evidence type="ECO:0000313" key="6">
    <source>
        <dbReference type="Proteomes" id="UP001152797"/>
    </source>
</evidence>
<dbReference type="EMBL" id="CAMXCT010002121">
    <property type="protein sequence ID" value="CAI3995836.1"/>
    <property type="molecule type" value="Genomic_DNA"/>
</dbReference>
<evidence type="ECO:0000259" key="3">
    <source>
        <dbReference type="PROSITE" id="PS50103"/>
    </source>
</evidence>
<keyword evidence="1" id="KW-0479">Metal-binding</keyword>
<dbReference type="AlphaFoldDB" id="A0A9P1CQX4"/>
<proteinExistence type="predicted"/>
<organism evidence="4">
    <name type="scientific">Cladocopium goreaui</name>
    <dbReference type="NCBI Taxonomy" id="2562237"/>
    <lineage>
        <taxon>Eukaryota</taxon>
        <taxon>Sar</taxon>
        <taxon>Alveolata</taxon>
        <taxon>Dinophyceae</taxon>
        <taxon>Suessiales</taxon>
        <taxon>Symbiodiniaceae</taxon>
        <taxon>Cladocopium</taxon>
    </lineage>
</organism>
<gene>
    <name evidence="4" type="ORF">C1SCF055_LOCUS22362</name>
</gene>
<accession>A0A9P1CQX4</accession>
<feature type="domain" description="C3H1-type" evidence="3">
    <location>
        <begin position="119"/>
        <end position="146"/>
    </location>
</feature>
<dbReference type="OrthoDB" id="407079at2759"/>
<dbReference type="GO" id="GO:0008270">
    <property type="term" value="F:zinc ion binding"/>
    <property type="evidence" value="ECO:0007669"/>
    <property type="project" value="UniProtKB-KW"/>
</dbReference>